<evidence type="ECO:0000313" key="2">
    <source>
        <dbReference type="EMBL" id="KAK3278898.1"/>
    </source>
</evidence>
<feature type="coiled-coil region" evidence="1">
    <location>
        <begin position="14"/>
        <end position="41"/>
    </location>
</feature>
<reference evidence="2 3" key="1">
    <citation type="journal article" date="2015" name="Genome Biol. Evol.">
        <title>Comparative Genomics of a Bacterivorous Green Alga Reveals Evolutionary Causalities and Consequences of Phago-Mixotrophic Mode of Nutrition.</title>
        <authorList>
            <person name="Burns J.A."/>
            <person name="Paasch A."/>
            <person name="Narechania A."/>
            <person name="Kim E."/>
        </authorList>
    </citation>
    <scope>NUCLEOTIDE SEQUENCE [LARGE SCALE GENOMIC DNA]</scope>
    <source>
        <strain evidence="2 3">PLY_AMNH</strain>
    </source>
</reference>
<gene>
    <name evidence="2" type="ORF">CYMTET_13198</name>
</gene>
<dbReference type="EMBL" id="LGRX02005230">
    <property type="protein sequence ID" value="KAK3278898.1"/>
    <property type="molecule type" value="Genomic_DNA"/>
</dbReference>
<accession>A0AAE0LBB5</accession>
<keyword evidence="1" id="KW-0175">Coiled coil</keyword>
<protein>
    <submittedName>
        <fullName evidence="2">Uncharacterized protein</fullName>
    </submittedName>
</protein>
<dbReference type="Proteomes" id="UP001190700">
    <property type="component" value="Unassembled WGS sequence"/>
</dbReference>
<sequence length="275" mass="28181">MLMIVTRSESTAAADAICDLNDELKDKAQEALEKLLMSRSEKVTDDDTNSTVVEDADIGDAVEGAAVVWKSGVTLRELQSRGDVEELQWVPRSGMTSEGAAVVRSRGDAGGAAVGAEVGGDVEGAAVEVRGDVEGAAVGADVVDTAGEVEGDCVGSEVGNDDGVAMGDEVGREVGIMVGEEVEGDAVGVEVGEEEGDEVGEAEGDPIGVEVLPKVVKTASGFEVRVVEKAEAVDVAVLGKYTLDVTLTLPLTMEVTATSEVPTPAETAICNEKEA</sequence>
<keyword evidence="3" id="KW-1185">Reference proteome</keyword>
<name>A0AAE0LBB5_9CHLO</name>
<comment type="caution">
    <text evidence="2">The sequence shown here is derived from an EMBL/GenBank/DDBJ whole genome shotgun (WGS) entry which is preliminary data.</text>
</comment>
<proteinExistence type="predicted"/>
<evidence type="ECO:0000313" key="3">
    <source>
        <dbReference type="Proteomes" id="UP001190700"/>
    </source>
</evidence>
<organism evidence="2 3">
    <name type="scientific">Cymbomonas tetramitiformis</name>
    <dbReference type="NCBI Taxonomy" id="36881"/>
    <lineage>
        <taxon>Eukaryota</taxon>
        <taxon>Viridiplantae</taxon>
        <taxon>Chlorophyta</taxon>
        <taxon>Pyramimonadophyceae</taxon>
        <taxon>Pyramimonadales</taxon>
        <taxon>Pyramimonadaceae</taxon>
        <taxon>Cymbomonas</taxon>
    </lineage>
</organism>
<evidence type="ECO:0000256" key="1">
    <source>
        <dbReference type="SAM" id="Coils"/>
    </source>
</evidence>
<dbReference type="AlphaFoldDB" id="A0AAE0LBB5"/>